<accession>A0AAD9D460</accession>
<evidence type="ECO:0000313" key="2">
    <source>
        <dbReference type="EMBL" id="KAK1732359.1"/>
    </source>
</evidence>
<organism evidence="2 3">
    <name type="scientific">Skeletonema marinoi</name>
    <dbReference type="NCBI Taxonomy" id="267567"/>
    <lineage>
        <taxon>Eukaryota</taxon>
        <taxon>Sar</taxon>
        <taxon>Stramenopiles</taxon>
        <taxon>Ochrophyta</taxon>
        <taxon>Bacillariophyta</taxon>
        <taxon>Coscinodiscophyceae</taxon>
        <taxon>Thalassiosirophycidae</taxon>
        <taxon>Thalassiosirales</taxon>
        <taxon>Skeletonemataceae</taxon>
        <taxon>Skeletonema</taxon>
        <taxon>Skeletonema marinoi-dohrnii complex</taxon>
    </lineage>
</organism>
<keyword evidence="1" id="KW-0812">Transmembrane</keyword>
<evidence type="ECO:0000256" key="1">
    <source>
        <dbReference type="SAM" id="Phobius"/>
    </source>
</evidence>
<dbReference type="EMBL" id="JATAAI010000070">
    <property type="protein sequence ID" value="KAK1732359.1"/>
    <property type="molecule type" value="Genomic_DNA"/>
</dbReference>
<feature type="transmembrane region" description="Helical" evidence="1">
    <location>
        <begin position="147"/>
        <end position="165"/>
    </location>
</feature>
<evidence type="ECO:0000313" key="3">
    <source>
        <dbReference type="Proteomes" id="UP001224775"/>
    </source>
</evidence>
<comment type="caution">
    <text evidence="2">The sequence shown here is derived from an EMBL/GenBank/DDBJ whole genome shotgun (WGS) entry which is preliminary data.</text>
</comment>
<proteinExistence type="predicted"/>
<gene>
    <name evidence="2" type="ORF">QTG54_016951</name>
</gene>
<keyword evidence="1" id="KW-0472">Membrane</keyword>
<reference evidence="2" key="1">
    <citation type="submission" date="2023-06" db="EMBL/GenBank/DDBJ databases">
        <title>Survivors Of The Sea: Transcriptome response of Skeletonema marinoi to long-term dormancy.</title>
        <authorList>
            <person name="Pinder M.I.M."/>
            <person name="Kourtchenko O."/>
            <person name="Robertson E.K."/>
            <person name="Larsson T."/>
            <person name="Maumus F."/>
            <person name="Osuna-Cruz C.M."/>
            <person name="Vancaester E."/>
            <person name="Stenow R."/>
            <person name="Vandepoele K."/>
            <person name="Ploug H."/>
            <person name="Bruchert V."/>
            <person name="Godhe A."/>
            <person name="Topel M."/>
        </authorList>
    </citation>
    <scope>NUCLEOTIDE SEQUENCE</scope>
    <source>
        <strain evidence="2">R05AC</strain>
    </source>
</reference>
<sequence length="200" mass="23182">MAVPPEDDLNVVLIRHHIHWMKEEWLLWRFKSKKEIIVGVIGEMIRLIFIVGWFLSLIKDEGCSFNHGCDYYSADNDASAGLNWRRLMRKCFVCFSDFKLRLVPILLFHLLLTAIVRRRRVDCVRILWVVLSMYIERIPGLQWKVDLFFSRSLVSFWGAIIMNLFRSFYYGVEGSNGAEGINGEEGTSSQQYIGAPSIAA</sequence>
<dbReference type="AlphaFoldDB" id="A0AAD9D460"/>
<keyword evidence="3" id="KW-1185">Reference proteome</keyword>
<name>A0AAD9D460_9STRA</name>
<dbReference type="Proteomes" id="UP001224775">
    <property type="component" value="Unassembled WGS sequence"/>
</dbReference>
<protein>
    <submittedName>
        <fullName evidence="2">Uncharacterized protein</fullName>
    </submittedName>
</protein>
<feature type="transmembrane region" description="Helical" evidence="1">
    <location>
        <begin position="36"/>
        <end position="58"/>
    </location>
</feature>
<keyword evidence="1" id="KW-1133">Transmembrane helix</keyword>